<keyword evidence="3" id="KW-1185">Reference proteome</keyword>
<sequence length="256" mass="29743">MNRIITVFFAILLLQTVSARDYPVQFSKRIENNFVKCRLENVQPDGSIKPLSNLDGKTDIENLFFEDFNAPVEYFFRWESKYGPEEPLGFRIVKDSSGRHYLLEVKSIPNFKEVNNKLEEEFPLLLMSLKGLDSIADSTVRRYGKHNMAMYAKRRKEAPKRYRVETRTFRIGDRFAEALYNKFVNWIDRFDSKAEGPSVGYWATFRCVVDNEVWTLSLDDEFTADAVALSDLCREIIADAVAGRLDEAKYLERLGD</sequence>
<organism evidence="2 3">
    <name type="scientific">Alistipes hominis</name>
    <dbReference type="NCBI Taxonomy" id="2763015"/>
    <lineage>
        <taxon>Bacteria</taxon>
        <taxon>Pseudomonadati</taxon>
        <taxon>Bacteroidota</taxon>
        <taxon>Bacteroidia</taxon>
        <taxon>Bacteroidales</taxon>
        <taxon>Rikenellaceae</taxon>
        <taxon>Alistipes</taxon>
    </lineage>
</organism>
<gene>
    <name evidence="2" type="ORF">H8S08_07155</name>
</gene>
<evidence type="ECO:0000313" key="2">
    <source>
        <dbReference type="EMBL" id="MBC5616797.1"/>
    </source>
</evidence>
<name>A0ABR7CML6_9BACT</name>
<accession>A0ABR7CML6</accession>
<evidence type="ECO:0008006" key="4">
    <source>
        <dbReference type="Google" id="ProtNLM"/>
    </source>
</evidence>
<feature type="signal peptide" evidence="1">
    <location>
        <begin position="1"/>
        <end position="19"/>
    </location>
</feature>
<evidence type="ECO:0000256" key="1">
    <source>
        <dbReference type="SAM" id="SignalP"/>
    </source>
</evidence>
<feature type="chain" id="PRO_5046775435" description="DUF4468 domain-containing protein" evidence="1">
    <location>
        <begin position="20"/>
        <end position="256"/>
    </location>
</feature>
<protein>
    <recommendedName>
        <fullName evidence="4">DUF4468 domain-containing protein</fullName>
    </recommendedName>
</protein>
<evidence type="ECO:0000313" key="3">
    <source>
        <dbReference type="Proteomes" id="UP000636891"/>
    </source>
</evidence>
<comment type="caution">
    <text evidence="2">The sequence shown here is derived from an EMBL/GenBank/DDBJ whole genome shotgun (WGS) entry which is preliminary data.</text>
</comment>
<dbReference type="EMBL" id="JACOOK010000003">
    <property type="protein sequence ID" value="MBC5616797.1"/>
    <property type="molecule type" value="Genomic_DNA"/>
</dbReference>
<dbReference type="RefSeq" id="WP_147387366.1">
    <property type="nucleotide sequence ID" value="NZ_JACOOK010000003.1"/>
</dbReference>
<keyword evidence="1" id="KW-0732">Signal</keyword>
<dbReference type="Proteomes" id="UP000636891">
    <property type="component" value="Unassembled WGS sequence"/>
</dbReference>
<proteinExistence type="predicted"/>
<reference evidence="2 3" key="1">
    <citation type="submission" date="2020-08" db="EMBL/GenBank/DDBJ databases">
        <title>Genome public.</title>
        <authorList>
            <person name="Liu C."/>
            <person name="Sun Q."/>
        </authorList>
    </citation>
    <scope>NUCLEOTIDE SEQUENCE [LARGE SCALE GENOMIC DNA]</scope>
    <source>
        <strain evidence="2 3">New-7</strain>
    </source>
</reference>